<feature type="region of interest" description="Disordered" evidence="1">
    <location>
        <begin position="1"/>
        <end position="55"/>
    </location>
</feature>
<evidence type="ECO:0000313" key="3">
    <source>
        <dbReference type="Proteomes" id="UP000478008"/>
    </source>
</evidence>
<reference evidence="2 3" key="1">
    <citation type="submission" date="2019-07" db="EMBL/GenBank/DDBJ databases">
        <authorList>
            <person name="Friedrich A."/>
            <person name="Schacherer J."/>
        </authorList>
    </citation>
    <scope>NUCLEOTIDE SEQUENCE [LARGE SCALE GENOMIC DNA]</scope>
</reference>
<dbReference type="GO" id="GO:0019901">
    <property type="term" value="F:protein kinase binding"/>
    <property type="evidence" value="ECO:0007669"/>
    <property type="project" value="InterPro"/>
</dbReference>
<dbReference type="GO" id="GO:0016538">
    <property type="term" value="F:cyclin-dependent protein serine/threonine kinase regulator activity"/>
    <property type="evidence" value="ECO:0007669"/>
    <property type="project" value="TreeGrafter"/>
</dbReference>
<keyword evidence="3" id="KW-1185">Reference proteome</keyword>
<protein>
    <submittedName>
        <fullName evidence="2">DEBR0S1_17062g1_1</fullName>
    </submittedName>
</protein>
<evidence type="ECO:0000313" key="2">
    <source>
        <dbReference type="EMBL" id="VUG16448.1"/>
    </source>
</evidence>
<dbReference type="InterPro" id="IPR013922">
    <property type="entry name" value="Cyclin_PHO80-like"/>
</dbReference>
<name>A0A7D9GYY0_DEKBR</name>
<dbReference type="Gene3D" id="1.10.472.10">
    <property type="entry name" value="Cyclin-like"/>
    <property type="match status" value="1"/>
</dbReference>
<sequence>MQQQEEIVVRLKPQKPTFTDDADDLRSETKNKNAGECMERFQPGDNIDDLNGKESEEVGMQNNVVDTNTSGILSASQKNTNTTNSKGNSHSHKPRPPPISSVDIDNIMLKEINELVSLSDLEPIASMAIFQRLVDDLMELYRIIEENPKKSIDLRSLIFKGMGDILVDRQEMKKKVEKFKANGPSEPLDNIELKNPFPVMLKEDMMKMADAHKQQHHNFVQKLKSRSNERLEIPLKQNSKIDSNFDELANMSLDSDDFKKVSGCYHINIDAKLHEELCSKFYLKKSPPMSVTKYLERVNRLLCPSTASLLTAAYFLFNTVFNLKPSNMTCVVPLEAPPEDEGEIQMSPVNSRNIFRLILGCLRLSLKLIEDKNYKQRYYCKVVGMQNMPEMLRLELAEMFMLDSHLFINQYVLTRFIFQFKVFDHNVRLLFASMK</sequence>
<dbReference type="GO" id="GO:0000307">
    <property type="term" value="C:cyclin-dependent protein kinase holoenzyme complex"/>
    <property type="evidence" value="ECO:0007669"/>
    <property type="project" value="TreeGrafter"/>
</dbReference>
<accession>A0A7D9GYY0</accession>
<dbReference type="PANTHER" id="PTHR15615:SF32">
    <property type="entry name" value="PROTEIN KINASE COMPLEX COMPONENT, PUTATIVE (AFU_ORTHOLOGUE AFUA_2G07660)-RELATED"/>
    <property type="match status" value="1"/>
</dbReference>
<dbReference type="Proteomes" id="UP000478008">
    <property type="component" value="Unassembled WGS sequence"/>
</dbReference>
<dbReference type="GO" id="GO:0005634">
    <property type="term" value="C:nucleus"/>
    <property type="evidence" value="ECO:0007669"/>
    <property type="project" value="TreeGrafter"/>
</dbReference>
<gene>
    <name evidence="2" type="ORF">DEBR0S1_17062G</name>
</gene>
<organism evidence="2 3">
    <name type="scientific">Dekkera bruxellensis</name>
    <name type="common">Brettanomyces custersii</name>
    <dbReference type="NCBI Taxonomy" id="5007"/>
    <lineage>
        <taxon>Eukaryota</taxon>
        <taxon>Fungi</taxon>
        <taxon>Dikarya</taxon>
        <taxon>Ascomycota</taxon>
        <taxon>Saccharomycotina</taxon>
        <taxon>Pichiomycetes</taxon>
        <taxon>Pichiales</taxon>
        <taxon>Pichiaceae</taxon>
        <taxon>Brettanomyces</taxon>
    </lineage>
</organism>
<dbReference type="EMBL" id="CABFWN010000001">
    <property type="protein sequence ID" value="VUG16448.1"/>
    <property type="molecule type" value="Genomic_DNA"/>
</dbReference>
<dbReference type="AlphaFoldDB" id="A0A7D9GYY0"/>
<dbReference type="PANTHER" id="PTHR15615">
    <property type="match status" value="1"/>
</dbReference>
<feature type="region of interest" description="Disordered" evidence="1">
    <location>
        <begin position="74"/>
        <end position="102"/>
    </location>
</feature>
<evidence type="ECO:0000256" key="1">
    <source>
        <dbReference type="SAM" id="MobiDB-lite"/>
    </source>
</evidence>
<proteinExistence type="predicted"/>
<feature type="compositionally biased region" description="Basic and acidic residues" evidence="1">
    <location>
        <begin position="24"/>
        <end position="39"/>
    </location>
</feature>
<dbReference type="Pfam" id="PF08613">
    <property type="entry name" value="Cyclin"/>
    <property type="match status" value="1"/>
</dbReference>